<dbReference type="EMBL" id="CAFBLQ010000150">
    <property type="protein sequence ID" value="CAB4879688.1"/>
    <property type="molecule type" value="Genomic_DNA"/>
</dbReference>
<proteinExistence type="predicted"/>
<evidence type="ECO:0000256" key="2">
    <source>
        <dbReference type="ARBA" id="ARBA00001946"/>
    </source>
</evidence>
<dbReference type="GO" id="GO:0070260">
    <property type="term" value="F:5'-tyrosyl-DNA phosphodiesterase activity"/>
    <property type="evidence" value="ECO:0007669"/>
    <property type="project" value="TreeGrafter"/>
</dbReference>
<dbReference type="PANTHER" id="PTHR15822">
    <property type="entry name" value="TRAF AND TNF RECEPTOR-ASSOCIATED PROTEIN"/>
    <property type="match status" value="1"/>
</dbReference>
<keyword evidence="3" id="KW-0540">Nuclease</keyword>
<dbReference type="InterPro" id="IPR036691">
    <property type="entry name" value="Endo/exonu/phosph_ase_sf"/>
</dbReference>
<dbReference type="GO" id="GO:0046872">
    <property type="term" value="F:metal ion binding"/>
    <property type="evidence" value="ECO:0007669"/>
    <property type="project" value="UniProtKB-KW"/>
</dbReference>
<reference evidence="10" key="1">
    <citation type="submission" date="2020-05" db="EMBL/GenBank/DDBJ databases">
        <authorList>
            <person name="Chiriac C."/>
            <person name="Salcher M."/>
            <person name="Ghai R."/>
            <person name="Kavagutti S V."/>
        </authorList>
    </citation>
    <scope>NUCLEOTIDE SEQUENCE</scope>
</reference>
<dbReference type="GO" id="GO:0016605">
    <property type="term" value="C:PML body"/>
    <property type="evidence" value="ECO:0007669"/>
    <property type="project" value="TreeGrafter"/>
</dbReference>
<feature type="domain" description="Endonuclease/exonuclease/phosphatase" evidence="9">
    <location>
        <begin position="73"/>
        <end position="338"/>
    </location>
</feature>
<evidence type="ECO:0000256" key="1">
    <source>
        <dbReference type="ARBA" id="ARBA00001936"/>
    </source>
</evidence>
<evidence type="ECO:0000313" key="10">
    <source>
        <dbReference type="EMBL" id="CAB4879688.1"/>
    </source>
</evidence>
<keyword evidence="5" id="KW-0227">DNA damage</keyword>
<keyword evidence="6" id="KW-0378">Hydrolase</keyword>
<evidence type="ECO:0000256" key="5">
    <source>
        <dbReference type="ARBA" id="ARBA00022763"/>
    </source>
</evidence>
<keyword evidence="8" id="KW-0234">DNA repair</keyword>
<protein>
    <submittedName>
        <fullName evidence="10">Unannotated protein</fullName>
    </submittedName>
</protein>
<evidence type="ECO:0000256" key="8">
    <source>
        <dbReference type="ARBA" id="ARBA00023204"/>
    </source>
</evidence>
<evidence type="ECO:0000256" key="4">
    <source>
        <dbReference type="ARBA" id="ARBA00022723"/>
    </source>
</evidence>
<dbReference type="Pfam" id="PF03372">
    <property type="entry name" value="Exo_endo_phos"/>
    <property type="match status" value="1"/>
</dbReference>
<sequence length="348" mass="37779">MHRRLLPALIVSVAALAAAVPAAPAMAAGGDVTVMTRNLYLGADIIGLALAQTPEEFQVNASKLVKVVDRTNFPARAVGLAREIKTARPDLVGLQEAALWRTGPLNSPEFASTVRYDFVQLLLKELRRQGESYSVVVSQDEFNFEGPSLTQDVRLTMRDVILKRRGTKVKVAGTSKGQFTTVFRIPTEVGEAVSFRGWVATRASIGGRAFRFVNAHLESYGDAIRTAQAGEMVAPGGPLADPSARTIFLGDLNSDPKSKGAAGDAIRVFTGSGMRDVFGSKRKVTFGQNERLTNLRPVSSEFIDHILYRPAASFQVKRAAVVGTKRFRRKAPLWASDHFGVVATIRVR</sequence>
<dbReference type="GO" id="GO:0004518">
    <property type="term" value="F:nuclease activity"/>
    <property type="evidence" value="ECO:0007669"/>
    <property type="project" value="UniProtKB-KW"/>
</dbReference>
<keyword evidence="4" id="KW-0479">Metal-binding</keyword>
<comment type="cofactor">
    <cofactor evidence="2">
        <name>Mg(2+)</name>
        <dbReference type="ChEBI" id="CHEBI:18420"/>
    </cofactor>
</comment>
<dbReference type="GO" id="GO:0005737">
    <property type="term" value="C:cytoplasm"/>
    <property type="evidence" value="ECO:0007669"/>
    <property type="project" value="TreeGrafter"/>
</dbReference>
<organism evidence="10">
    <name type="scientific">freshwater metagenome</name>
    <dbReference type="NCBI Taxonomy" id="449393"/>
    <lineage>
        <taxon>unclassified sequences</taxon>
        <taxon>metagenomes</taxon>
        <taxon>ecological metagenomes</taxon>
    </lineage>
</organism>
<accession>A0A6J7EDB7</accession>
<evidence type="ECO:0000256" key="7">
    <source>
        <dbReference type="ARBA" id="ARBA00022842"/>
    </source>
</evidence>
<dbReference type="SUPFAM" id="SSF56219">
    <property type="entry name" value="DNase I-like"/>
    <property type="match status" value="1"/>
</dbReference>
<dbReference type="GO" id="GO:0003697">
    <property type="term" value="F:single-stranded DNA binding"/>
    <property type="evidence" value="ECO:0007669"/>
    <property type="project" value="TreeGrafter"/>
</dbReference>
<evidence type="ECO:0000256" key="6">
    <source>
        <dbReference type="ARBA" id="ARBA00022801"/>
    </source>
</evidence>
<dbReference type="InterPro" id="IPR005135">
    <property type="entry name" value="Endo/exonuclease/phosphatase"/>
</dbReference>
<dbReference type="GO" id="GO:0006302">
    <property type="term" value="P:double-strand break repair"/>
    <property type="evidence" value="ECO:0007669"/>
    <property type="project" value="TreeGrafter"/>
</dbReference>
<keyword evidence="7" id="KW-0460">Magnesium</keyword>
<dbReference type="InterPro" id="IPR051547">
    <property type="entry name" value="TDP2-like"/>
</dbReference>
<dbReference type="AlphaFoldDB" id="A0A6J7EDB7"/>
<evidence type="ECO:0000259" key="9">
    <source>
        <dbReference type="Pfam" id="PF03372"/>
    </source>
</evidence>
<name>A0A6J7EDB7_9ZZZZ</name>
<evidence type="ECO:0000256" key="3">
    <source>
        <dbReference type="ARBA" id="ARBA00022722"/>
    </source>
</evidence>
<dbReference type="Gene3D" id="3.60.10.10">
    <property type="entry name" value="Endonuclease/exonuclease/phosphatase"/>
    <property type="match status" value="1"/>
</dbReference>
<dbReference type="PANTHER" id="PTHR15822:SF4">
    <property type="entry name" value="TYROSYL-DNA PHOSPHODIESTERASE 2"/>
    <property type="match status" value="1"/>
</dbReference>
<comment type="cofactor">
    <cofactor evidence="1">
        <name>Mn(2+)</name>
        <dbReference type="ChEBI" id="CHEBI:29035"/>
    </cofactor>
</comment>
<gene>
    <name evidence="10" type="ORF">UFOPK3423_01238</name>
</gene>